<sequence length="68" mass="7685">MSVVLVELSVLLPHPVIITPTVSMAVKDKAKIVLYFIKLIPFTLIITLLLCEINVKLFKTCDYVKIKI</sequence>
<evidence type="ECO:0000313" key="2">
    <source>
        <dbReference type="EMBL" id="GEQ22603.1"/>
    </source>
</evidence>
<keyword evidence="1" id="KW-0472">Membrane</keyword>
<keyword evidence="1" id="KW-0812">Transmembrane</keyword>
<keyword evidence="1" id="KW-1133">Transmembrane helix</keyword>
<organism evidence="2 3">
    <name type="scientific">Clostridium butyricum</name>
    <dbReference type="NCBI Taxonomy" id="1492"/>
    <lineage>
        <taxon>Bacteria</taxon>
        <taxon>Bacillati</taxon>
        <taxon>Bacillota</taxon>
        <taxon>Clostridia</taxon>
        <taxon>Eubacteriales</taxon>
        <taxon>Clostridiaceae</taxon>
        <taxon>Clostridium</taxon>
    </lineage>
</organism>
<reference evidence="2 3" key="1">
    <citation type="submission" date="2019-07" db="EMBL/GenBank/DDBJ databases">
        <title>Whole genome shotgun sequence of Clostridium butyricum NBRC 3858.</title>
        <authorList>
            <person name="Hosoyama A."/>
            <person name="Uohara A."/>
            <person name="Ohji S."/>
            <person name="Ichikawa N."/>
        </authorList>
    </citation>
    <scope>NUCLEOTIDE SEQUENCE [LARGE SCALE GENOMIC DNA]</scope>
    <source>
        <strain evidence="2 3">NBRC 3858</strain>
    </source>
</reference>
<accession>A0A512TR71</accession>
<gene>
    <name evidence="2" type="ORF">CBU02nite_31090</name>
</gene>
<dbReference type="AlphaFoldDB" id="A0A512TR71"/>
<comment type="caution">
    <text evidence="2">The sequence shown here is derived from an EMBL/GenBank/DDBJ whole genome shotgun (WGS) entry which is preliminary data.</text>
</comment>
<dbReference type="EMBL" id="BKBC01000053">
    <property type="protein sequence ID" value="GEQ22603.1"/>
    <property type="molecule type" value="Genomic_DNA"/>
</dbReference>
<protein>
    <submittedName>
        <fullName evidence="2">Uncharacterized protein</fullName>
    </submittedName>
</protein>
<dbReference type="Proteomes" id="UP000321089">
    <property type="component" value="Unassembled WGS sequence"/>
</dbReference>
<name>A0A512TR71_CLOBU</name>
<proteinExistence type="predicted"/>
<evidence type="ECO:0000256" key="1">
    <source>
        <dbReference type="SAM" id="Phobius"/>
    </source>
</evidence>
<feature type="transmembrane region" description="Helical" evidence="1">
    <location>
        <begin position="32"/>
        <end position="51"/>
    </location>
</feature>
<evidence type="ECO:0000313" key="3">
    <source>
        <dbReference type="Proteomes" id="UP000321089"/>
    </source>
</evidence>